<dbReference type="AlphaFoldDB" id="A0A2I1BSL1"/>
<dbReference type="RefSeq" id="XP_024676937.1">
    <property type="nucleotide sequence ID" value="XM_024821722.1"/>
</dbReference>
<evidence type="ECO:0000256" key="1">
    <source>
        <dbReference type="ARBA" id="ARBA00022450"/>
    </source>
</evidence>
<dbReference type="PANTHER" id="PTHR45527:SF1">
    <property type="entry name" value="FATTY ACID SYNTHASE"/>
    <property type="match status" value="1"/>
</dbReference>
<dbReference type="Proteomes" id="UP000234474">
    <property type="component" value="Unassembled WGS sequence"/>
</dbReference>
<dbReference type="GO" id="GO:0031177">
    <property type="term" value="F:phosphopantetheine binding"/>
    <property type="evidence" value="ECO:0007669"/>
    <property type="project" value="TreeGrafter"/>
</dbReference>
<protein>
    <submittedName>
        <fullName evidence="3">Uncharacterized protein</fullName>
    </submittedName>
</protein>
<dbReference type="VEuPathDB" id="FungiDB:P174DRAFT_347753"/>
<dbReference type="GO" id="GO:0043041">
    <property type="term" value="P:amino acid activation for nonribosomal peptide biosynthetic process"/>
    <property type="evidence" value="ECO:0007669"/>
    <property type="project" value="TreeGrafter"/>
</dbReference>
<dbReference type="OrthoDB" id="4510984at2759"/>
<dbReference type="Gene3D" id="3.40.50.12780">
    <property type="entry name" value="N-terminal domain of ligase-like"/>
    <property type="match status" value="1"/>
</dbReference>
<evidence type="ECO:0000313" key="3">
    <source>
        <dbReference type="EMBL" id="PKX88342.1"/>
    </source>
</evidence>
<dbReference type="GeneID" id="36529048"/>
<accession>A0A2I1BSL1</accession>
<name>A0A2I1BSL1_ASPN1</name>
<keyword evidence="1" id="KW-0596">Phosphopantetheine</keyword>
<dbReference type="EMBL" id="MSZS01000017">
    <property type="protein sequence ID" value="PKX88342.1"/>
    <property type="molecule type" value="Genomic_DNA"/>
</dbReference>
<proteinExistence type="predicted"/>
<dbReference type="InterPro" id="IPR042099">
    <property type="entry name" value="ANL_N_sf"/>
</dbReference>
<comment type="caution">
    <text evidence="3">The sequence shown here is derived from an EMBL/GenBank/DDBJ whole genome shotgun (WGS) entry which is preliminary data.</text>
</comment>
<keyword evidence="2" id="KW-0597">Phosphoprotein</keyword>
<organism evidence="3 4">
    <name type="scientific">Aspergillus novofumigatus (strain IBT 16806)</name>
    <dbReference type="NCBI Taxonomy" id="1392255"/>
    <lineage>
        <taxon>Eukaryota</taxon>
        <taxon>Fungi</taxon>
        <taxon>Dikarya</taxon>
        <taxon>Ascomycota</taxon>
        <taxon>Pezizomycotina</taxon>
        <taxon>Eurotiomycetes</taxon>
        <taxon>Eurotiomycetidae</taxon>
        <taxon>Eurotiales</taxon>
        <taxon>Aspergillaceae</taxon>
        <taxon>Aspergillus</taxon>
        <taxon>Aspergillus subgen. Fumigati</taxon>
    </lineage>
</organism>
<feature type="non-terminal residue" evidence="3">
    <location>
        <position position="74"/>
    </location>
</feature>
<sequence>SAAVPLESSKCVHMIIESQIAKKPYAPAICAWDGIKNYAGRDSYTTILATELVRRGVGPGVFLSLWLSKSQWVP</sequence>
<dbReference type="GO" id="GO:0044550">
    <property type="term" value="P:secondary metabolite biosynthetic process"/>
    <property type="evidence" value="ECO:0007669"/>
    <property type="project" value="TreeGrafter"/>
</dbReference>
<keyword evidence="4" id="KW-1185">Reference proteome</keyword>
<gene>
    <name evidence="3" type="ORF">P174DRAFT_347753</name>
</gene>
<evidence type="ECO:0000313" key="4">
    <source>
        <dbReference type="Proteomes" id="UP000234474"/>
    </source>
</evidence>
<evidence type="ECO:0000256" key="2">
    <source>
        <dbReference type="ARBA" id="ARBA00022553"/>
    </source>
</evidence>
<dbReference type="GO" id="GO:0005737">
    <property type="term" value="C:cytoplasm"/>
    <property type="evidence" value="ECO:0007669"/>
    <property type="project" value="TreeGrafter"/>
</dbReference>
<reference evidence="4" key="1">
    <citation type="journal article" date="2018" name="Proc. Natl. Acad. Sci. U.S.A.">
        <title>Linking secondary metabolites to gene clusters through genome sequencing of six diverse Aspergillus species.</title>
        <authorList>
            <person name="Kaerboelling I."/>
            <person name="Vesth T.C."/>
            <person name="Frisvad J.C."/>
            <person name="Nybo J.L."/>
            <person name="Theobald S."/>
            <person name="Kuo A."/>
            <person name="Bowyer P."/>
            <person name="Matsuda Y."/>
            <person name="Mondo S."/>
            <person name="Lyhne E.K."/>
            <person name="Kogle M.E."/>
            <person name="Clum A."/>
            <person name="Lipzen A."/>
            <person name="Salamov A."/>
            <person name="Ngan C.Y."/>
            <person name="Daum C."/>
            <person name="Chiniquy J."/>
            <person name="Barry K."/>
            <person name="LaButti K."/>
            <person name="Haridas S."/>
            <person name="Simmons B.A."/>
            <person name="Magnuson J.K."/>
            <person name="Mortensen U.H."/>
            <person name="Larsen T.O."/>
            <person name="Grigoriev I.V."/>
            <person name="Baker S.E."/>
            <person name="Andersen M.R."/>
        </authorList>
    </citation>
    <scope>NUCLEOTIDE SEQUENCE [LARGE SCALE GENOMIC DNA]</scope>
    <source>
        <strain evidence="4">IBT 16806</strain>
    </source>
</reference>
<dbReference type="SUPFAM" id="SSF56801">
    <property type="entry name" value="Acetyl-CoA synthetase-like"/>
    <property type="match status" value="1"/>
</dbReference>
<dbReference type="PANTHER" id="PTHR45527">
    <property type="entry name" value="NONRIBOSOMAL PEPTIDE SYNTHETASE"/>
    <property type="match status" value="1"/>
</dbReference>
<feature type="non-terminal residue" evidence="3">
    <location>
        <position position="1"/>
    </location>
</feature>
<dbReference type="STRING" id="1392255.A0A2I1BSL1"/>